<protein>
    <submittedName>
        <fullName evidence="4">Uncharacterized protein</fullName>
    </submittedName>
</protein>
<dbReference type="Pfam" id="PF18763">
    <property type="entry name" value="ddrB-ParB"/>
    <property type="match status" value="1"/>
</dbReference>
<feature type="region of interest" description="Disordered" evidence="1">
    <location>
        <begin position="421"/>
        <end position="440"/>
    </location>
</feature>
<evidence type="ECO:0000259" key="2">
    <source>
        <dbReference type="Pfam" id="PF18763"/>
    </source>
</evidence>
<evidence type="ECO:0000256" key="1">
    <source>
        <dbReference type="SAM" id="MobiDB-lite"/>
    </source>
</evidence>
<feature type="non-terminal residue" evidence="4">
    <location>
        <position position="1405"/>
    </location>
</feature>
<feature type="domain" description="DdrB-like" evidence="2">
    <location>
        <begin position="499"/>
        <end position="633"/>
    </location>
</feature>
<comment type="caution">
    <text evidence="4">The sequence shown here is derived from an EMBL/GenBank/DDBJ whole genome shotgun (WGS) entry which is preliminary data.</text>
</comment>
<reference evidence="4" key="1">
    <citation type="journal article" date="2015" name="Nature">
        <title>Complex archaea that bridge the gap between prokaryotes and eukaryotes.</title>
        <authorList>
            <person name="Spang A."/>
            <person name="Saw J.H."/>
            <person name="Jorgensen S.L."/>
            <person name="Zaremba-Niedzwiedzka K."/>
            <person name="Martijn J."/>
            <person name="Lind A.E."/>
            <person name="van Eijk R."/>
            <person name="Schleper C."/>
            <person name="Guy L."/>
            <person name="Ettema T.J."/>
        </authorList>
    </citation>
    <scope>NUCLEOTIDE SEQUENCE</scope>
</reference>
<feature type="domain" description="Inorganic pyrophosphatase" evidence="3">
    <location>
        <begin position="1140"/>
        <end position="1273"/>
    </location>
</feature>
<proteinExistence type="predicted"/>
<evidence type="ECO:0000313" key="4">
    <source>
        <dbReference type="EMBL" id="KKN08671.1"/>
    </source>
</evidence>
<feature type="region of interest" description="Disordered" evidence="1">
    <location>
        <begin position="1354"/>
        <end position="1373"/>
    </location>
</feature>
<evidence type="ECO:0000259" key="3">
    <source>
        <dbReference type="Pfam" id="PF18823"/>
    </source>
</evidence>
<feature type="region of interest" description="Disordered" evidence="1">
    <location>
        <begin position="459"/>
        <end position="482"/>
    </location>
</feature>
<dbReference type="Pfam" id="PF18823">
    <property type="entry name" value="InPase"/>
    <property type="match status" value="1"/>
</dbReference>
<gene>
    <name evidence="4" type="ORF">LCGC14_1054410</name>
</gene>
<dbReference type="InterPro" id="IPR041595">
    <property type="entry name" value="Inorganic_Pase"/>
</dbReference>
<name>A0A0F9Q5Z1_9ZZZZ</name>
<sequence>MNGKAFPEAKTKPTNKLKLLHDVASKDYELGDFEEFAKLMQDPFKRGAFYSVVKNKYELGDFGDFGNIVIESAIPEKTPIEELKGPLKLDLDAIFGRKPKTGLQEFGISKEEPVEPEEETQISPSIAEGEELSIKEVPTIKAERRPELYQAIKDIIWKPFIKTPEERRAKAQNIYNVAKETGLDIKTVADSYKNLTKELGLKQRPDTMELLGGLMIMPITAHLATNPLITLLGIAGFEVLSEIENAIVSLSPEIKHKFHAGKGIADLLPEEVNEQTKSVVQVLDFMGKGLILGGIYKKSPQISAKLTKNIIENYRFPKTVRISPAKIKNMHGVPGEKIAEYEADLVKSLGLDSKQYKTASQKGIEIDVPTEKIIKIVDKPYWASIKKIFGIEPYEKITYEKGVLGYKELPKGLISEEAVPTAKGPMAPKTPSRTPEESMTRAKVVIEKAKAVKAEPVVEPKKPKVEVKPEPKPKPKPKVELPEKQPSIVGKVGKGKTEAGTEIEFEYGVYEANELIASHDISLRPNVQYPEEKQPRDRGKVASELQINKIATKLVPERLGENALISEGAPVVDKTGVVESGNARTIALQRLYEGKEENAEKYRKYLLDNAEKFGLDPEQIKTMEQPILTRRRTSEVDVDKLVREVNIPSVAPMPATEQALSDAKMLSDDALTIFAPSETGEINTPANRDFMRKFFTDVIGDTEVGRYVTGEGNISQEGVNRIRNAIYAKAYGNAEAIERLSESTESNIKNITNAMVSVAPRFSVLKTQISKGERADYDITADIAKASEKLSFLRDQGTTVQEYIDQTSFLDEELTPLAKDILRIFEVNKRSTKKLMDVFNNYIDVVDELGDPKQASMFGTEKPTHADILQEALARTEGADVSLPDLFQAESERGEAIGAIKETQKAEQIITPEEPVEKKVKIKHYTLPENVESIISEGFDVSKEPIFGVGAKQPGKKTAKVGDVIEGGVLYFTTDADRWSTANIYVGEGKGDTSADVYDYAKQKWIKEVNAYKKTDLVPIEAMVKKDANILVINSFKKASDYLSDRIDKNNFMSDLLNKAKQDGYDIVNVDYGEIADWERTKDGKEYLNKYGEKNWYQILTGNSGKDDYFVLNKDSIEIAKPEPKVETKPGEITEPHPTEAQIEAGNYKKRKIAWNGLTISIENEANTFREGTDKSGKPWKQKIHYDYGYINRTEAKDGDQIDIFMGPNLEAPTVFVVNQIDQKTGKFDEHKVMAGFDTKDEAIAGYLKNYEKGWKVGDVAEMSIDEFKDWAKVGKQVKPAEEPEVPETIDIEVVDGDITETKEGFLSKEGNELGRVDLFITSKGNIVNQKMQKQETEAIKEPWQMTREEFRNTMSTEEQRGSSKASDAMVTKTTGASDAQGVLNYYAEKYPLLKDYNLIVDPKA</sequence>
<organism evidence="4">
    <name type="scientific">marine sediment metagenome</name>
    <dbReference type="NCBI Taxonomy" id="412755"/>
    <lineage>
        <taxon>unclassified sequences</taxon>
        <taxon>metagenomes</taxon>
        <taxon>ecological metagenomes</taxon>
    </lineage>
</organism>
<dbReference type="EMBL" id="LAZR01004428">
    <property type="protein sequence ID" value="KKN08671.1"/>
    <property type="molecule type" value="Genomic_DNA"/>
</dbReference>
<accession>A0A0F9Q5Z1</accession>
<dbReference type="InterPro" id="IPR041398">
    <property type="entry name" value="DdrB_dom"/>
</dbReference>